<feature type="domain" description="G-patch" evidence="6">
    <location>
        <begin position="101"/>
        <end position="147"/>
    </location>
</feature>
<dbReference type="EMBL" id="OW240913">
    <property type="protein sequence ID" value="CAH2249583.1"/>
    <property type="molecule type" value="Genomic_DNA"/>
</dbReference>
<evidence type="ECO:0000259" key="6">
    <source>
        <dbReference type="PROSITE" id="PS50174"/>
    </source>
</evidence>
<evidence type="ECO:0000256" key="4">
    <source>
        <dbReference type="SAM" id="Coils"/>
    </source>
</evidence>
<feature type="compositionally biased region" description="Acidic residues" evidence="5">
    <location>
        <begin position="225"/>
        <end position="241"/>
    </location>
</feature>
<evidence type="ECO:0000256" key="3">
    <source>
        <dbReference type="ARBA" id="ARBA00030688"/>
    </source>
</evidence>
<dbReference type="GO" id="GO:0000776">
    <property type="term" value="C:kinetochore"/>
    <property type="evidence" value="ECO:0007669"/>
    <property type="project" value="TreeGrafter"/>
</dbReference>
<evidence type="ECO:0000256" key="2">
    <source>
        <dbReference type="ARBA" id="ARBA00021978"/>
    </source>
</evidence>
<feature type="region of interest" description="Disordered" evidence="5">
    <location>
        <begin position="206"/>
        <end position="241"/>
    </location>
</feature>
<feature type="compositionally biased region" description="Basic and acidic residues" evidence="5">
    <location>
        <begin position="66"/>
        <end position="87"/>
    </location>
</feature>
<keyword evidence="4" id="KW-0175">Coiled coil</keyword>
<evidence type="ECO:0000256" key="5">
    <source>
        <dbReference type="SAM" id="MobiDB-lite"/>
    </source>
</evidence>
<gene>
    <name evidence="7" type="ORF">PECUL_23A019642</name>
</gene>
<accession>A0AAD1VTG0</accession>
<keyword evidence="8" id="KW-1185">Reference proteome</keyword>
<dbReference type="InterPro" id="IPR000467">
    <property type="entry name" value="G_patch_dom"/>
</dbReference>
<dbReference type="InterPro" id="IPR025239">
    <property type="entry name" value="DUF4187"/>
</dbReference>
<evidence type="ECO:0000313" key="8">
    <source>
        <dbReference type="Proteomes" id="UP001295444"/>
    </source>
</evidence>
<dbReference type="PANTHER" id="PTHR21032">
    <property type="entry name" value="G PATCH DOMAIN-CONTAINING PROTEIN 11"/>
    <property type="match status" value="1"/>
</dbReference>
<sequence>MTVLLPFGYKHIASSLNSLPATRAIMNFAGGKKEEEDDYMSDAFLNSLQDIRPGMPRLRRVNQSYQKEEKQKETNLKNRQKSIKEVEKERRETVLGVALGNDNKGFALLQKMGYKRGQALGKKGDGIVEPIPLNLKTDRGGIGHEEMKKRKAAEDLENYRRKIQMSKCNEEQAADDFRLRMKSKKEKLKQEADLRRSQRACLHLDEQKGVQTPRESWYWPATGQQEEDEEVEEEDDDPEEDLNTLDKLQILTSYLRGEHFYCVWCGTAYQDENDLCANCPGNTSEDHD</sequence>
<dbReference type="PANTHER" id="PTHR21032:SF0">
    <property type="entry name" value="G PATCH DOMAIN-CONTAINING PROTEIN 11"/>
    <property type="match status" value="1"/>
</dbReference>
<dbReference type="Pfam" id="PF13821">
    <property type="entry name" value="DUF4187"/>
    <property type="match status" value="1"/>
</dbReference>
<feature type="coiled-coil region" evidence="4">
    <location>
        <begin position="142"/>
        <end position="169"/>
    </location>
</feature>
<dbReference type="InterPro" id="IPR039249">
    <property type="entry name" value="GPATCH11"/>
</dbReference>
<feature type="region of interest" description="Disordered" evidence="5">
    <location>
        <begin position="64"/>
        <end position="87"/>
    </location>
</feature>
<organism evidence="7 8">
    <name type="scientific">Pelobates cultripes</name>
    <name type="common">Western spadefoot toad</name>
    <dbReference type="NCBI Taxonomy" id="61616"/>
    <lineage>
        <taxon>Eukaryota</taxon>
        <taxon>Metazoa</taxon>
        <taxon>Chordata</taxon>
        <taxon>Craniata</taxon>
        <taxon>Vertebrata</taxon>
        <taxon>Euteleostomi</taxon>
        <taxon>Amphibia</taxon>
        <taxon>Batrachia</taxon>
        <taxon>Anura</taxon>
        <taxon>Pelobatoidea</taxon>
        <taxon>Pelobatidae</taxon>
        <taxon>Pelobates</taxon>
    </lineage>
</organism>
<dbReference type="Pfam" id="PF01585">
    <property type="entry name" value="G-patch"/>
    <property type="match status" value="1"/>
</dbReference>
<evidence type="ECO:0000256" key="1">
    <source>
        <dbReference type="ARBA" id="ARBA00007140"/>
    </source>
</evidence>
<dbReference type="PROSITE" id="PS50174">
    <property type="entry name" value="G_PATCH"/>
    <property type="match status" value="1"/>
</dbReference>
<dbReference type="AlphaFoldDB" id="A0AAD1VTG0"/>
<protein>
    <recommendedName>
        <fullName evidence="2">G patch domain-containing protein 11</fullName>
    </recommendedName>
    <alternativeName>
        <fullName evidence="3">Coiled-coil domain-containing protein 75</fullName>
    </alternativeName>
</protein>
<proteinExistence type="inferred from homology"/>
<dbReference type="GO" id="GO:0003676">
    <property type="term" value="F:nucleic acid binding"/>
    <property type="evidence" value="ECO:0007669"/>
    <property type="project" value="InterPro"/>
</dbReference>
<dbReference type="SMART" id="SM01173">
    <property type="entry name" value="DUF4187"/>
    <property type="match status" value="1"/>
</dbReference>
<evidence type="ECO:0000313" key="7">
    <source>
        <dbReference type="EMBL" id="CAH2249583.1"/>
    </source>
</evidence>
<comment type="similarity">
    <text evidence="1">Belongs to the GPATCH11 family.</text>
</comment>
<reference evidence="7" key="1">
    <citation type="submission" date="2022-03" db="EMBL/GenBank/DDBJ databases">
        <authorList>
            <person name="Alioto T."/>
            <person name="Alioto T."/>
            <person name="Gomez Garrido J."/>
        </authorList>
    </citation>
    <scope>NUCLEOTIDE SEQUENCE</scope>
</reference>
<dbReference type="SMART" id="SM00443">
    <property type="entry name" value="G_patch"/>
    <property type="match status" value="1"/>
</dbReference>
<dbReference type="Proteomes" id="UP001295444">
    <property type="component" value="Chromosome 02"/>
</dbReference>
<name>A0AAD1VTG0_PELCU</name>